<feature type="transmembrane region" description="Helical" evidence="6">
    <location>
        <begin position="6"/>
        <end position="25"/>
    </location>
</feature>
<feature type="transmembrane region" description="Helical" evidence="6">
    <location>
        <begin position="212"/>
        <end position="236"/>
    </location>
</feature>
<comment type="similarity">
    <text evidence="2">Belongs to the EamA transporter family.</text>
</comment>
<evidence type="ECO:0000256" key="6">
    <source>
        <dbReference type="SAM" id="Phobius"/>
    </source>
</evidence>
<keyword evidence="4 6" id="KW-1133">Transmembrane helix</keyword>
<dbReference type="InterPro" id="IPR037185">
    <property type="entry name" value="EmrE-like"/>
</dbReference>
<keyword evidence="5 6" id="KW-0472">Membrane</keyword>
<evidence type="ECO:0000313" key="9">
    <source>
        <dbReference type="Proteomes" id="UP000676996"/>
    </source>
</evidence>
<sequence>MHSALAGVALGLFSALTLAFANLAVKMGSDILVSRSILSMSAAALLLPFAFIVPVPDAATFHVLAFAIPAHFLYQSFLIQALGRGDLSLVFPVMRGGSPLITAIVAGLALGEALTATEWAGLGIATIAVVVFALPPRGRGLRTHPDKAALGWALATAGGIALYNTTDAWGVRTAPTPVTYIVWLFLFDWICVTATAIILRRRALVATIREKWRYGAAAGALSILSFGAALYAFSFVETAKVSALRETSVVWAAIMGALWLREGFGWRRILAALALAAGLMLLQFGG</sequence>
<gene>
    <name evidence="8" type="ORF">J7S20_09030</name>
</gene>
<feature type="transmembrane region" description="Helical" evidence="6">
    <location>
        <begin position="116"/>
        <end position="136"/>
    </location>
</feature>
<feature type="transmembrane region" description="Helical" evidence="6">
    <location>
        <begin position="269"/>
        <end position="285"/>
    </location>
</feature>
<feature type="transmembrane region" description="Helical" evidence="6">
    <location>
        <begin position="89"/>
        <end position="110"/>
    </location>
</feature>
<accession>A0A8T4IKD1</accession>
<evidence type="ECO:0000256" key="2">
    <source>
        <dbReference type="ARBA" id="ARBA00007362"/>
    </source>
</evidence>
<keyword evidence="9" id="KW-1185">Reference proteome</keyword>
<feature type="transmembrane region" description="Helical" evidence="6">
    <location>
        <begin position="178"/>
        <end position="200"/>
    </location>
</feature>
<dbReference type="RefSeq" id="WP_284053916.1">
    <property type="nucleotide sequence ID" value="NZ_JAGRQC010000002.1"/>
</dbReference>
<organism evidence="8 9">
    <name type="scientific">Stakelama marina</name>
    <dbReference type="NCBI Taxonomy" id="2826939"/>
    <lineage>
        <taxon>Bacteria</taxon>
        <taxon>Pseudomonadati</taxon>
        <taxon>Pseudomonadota</taxon>
        <taxon>Alphaproteobacteria</taxon>
        <taxon>Sphingomonadales</taxon>
        <taxon>Sphingomonadaceae</taxon>
        <taxon>Stakelama</taxon>
    </lineage>
</organism>
<dbReference type="EMBL" id="JAGRQC010000002">
    <property type="protein sequence ID" value="MBR0552646.1"/>
    <property type="molecule type" value="Genomic_DNA"/>
</dbReference>
<dbReference type="PANTHER" id="PTHR32322">
    <property type="entry name" value="INNER MEMBRANE TRANSPORTER"/>
    <property type="match status" value="1"/>
</dbReference>
<feature type="transmembrane region" description="Helical" evidence="6">
    <location>
        <begin position="148"/>
        <end position="166"/>
    </location>
</feature>
<dbReference type="InterPro" id="IPR000620">
    <property type="entry name" value="EamA_dom"/>
</dbReference>
<evidence type="ECO:0000256" key="5">
    <source>
        <dbReference type="ARBA" id="ARBA00023136"/>
    </source>
</evidence>
<dbReference type="InterPro" id="IPR050638">
    <property type="entry name" value="AA-Vitamin_Transporters"/>
</dbReference>
<feature type="transmembrane region" description="Helical" evidence="6">
    <location>
        <begin position="61"/>
        <end position="82"/>
    </location>
</feature>
<evidence type="ECO:0000313" key="8">
    <source>
        <dbReference type="EMBL" id="MBR0552646.1"/>
    </source>
</evidence>
<evidence type="ECO:0000256" key="4">
    <source>
        <dbReference type="ARBA" id="ARBA00022989"/>
    </source>
</evidence>
<evidence type="ECO:0000256" key="3">
    <source>
        <dbReference type="ARBA" id="ARBA00022692"/>
    </source>
</evidence>
<dbReference type="SUPFAM" id="SSF103481">
    <property type="entry name" value="Multidrug resistance efflux transporter EmrE"/>
    <property type="match status" value="2"/>
</dbReference>
<evidence type="ECO:0000256" key="1">
    <source>
        <dbReference type="ARBA" id="ARBA00004141"/>
    </source>
</evidence>
<dbReference type="Gene3D" id="1.10.3730.20">
    <property type="match status" value="1"/>
</dbReference>
<feature type="transmembrane region" description="Helical" evidence="6">
    <location>
        <begin position="37"/>
        <end position="55"/>
    </location>
</feature>
<dbReference type="Pfam" id="PF00892">
    <property type="entry name" value="EamA"/>
    <property type="match status" value="1"/>
</dbReference>
<keyword evidence="3 6" id="KW-0812">Transmembrane</keyword>
<reference evidence="8" key="1">
    <citation type="submission" date="2021-04" db="EMBL/GenBank/DDBJ databases">
        <title>Ouciella asimina sp. nov., isolated from the surface seawater in the hydrothermal field of Okinawa Trough.</title>
        <authorList>
            <person name="Shuang W."/>
        </authorList>
    </citation>
    <scope>NUCLEOTIDE SEQUENCE</scope>
    <source>
        <strain evidence="8">LXI357</strain>
    </source>
</reference>
<feature type="domain" description="EamA" evidence="7">
    <location>
        <begin position="151"/>
        <end position="282"/>
    </location>
</feature>
<comment type="subcellular location">
    <subcellularLocation>
        <location evidence="1">Membrane</location>
        <topology evidence="1">Multi-pass membrane protein</topology>
    </subcellularLocation>
</comment>
<name>A0A8T4IKD1_9SPHN</name>
<protein>
    <submittedName>
        <fullName evidence="8">EamA family transporter</fullName>
    </submittedName>
</protein>
<comment type="caution">
    <text evidence="8">The sequence shown here is derived from an EMBL/GenBank/DDBJ whole genome shotgun (WGS) entry which is preliminary data.</text>
</comment>
<dbReference type="AlphaFoldDB" id="A0A8T4IKD1"/>
<evidence type="ECO:0000259" key="7">
    <source>
        <dbReference type="Pfam" id="PF00892"/>
    </source>
</evidence>
<dbReference type="Proteomes" id="UP000676996">
    <property type="component" value="Unassembled WGS sequence"/>
</dbReference>
<proteinExistence type="inferred from homology"/>
<dbReference type="GO" id="GO:0016020">
    <property type="term" value="C:membrane"/>
    <property type="evidence" value="ECO:0007669"/>
    <property type="project" value="UniProtKB-SubCell"/>
</dbReference>
<dbReference type="PANTHER" id="PTHR32322:SF2">
    <property type="entry name" value="EAMA DOMAIN-CONTAINING PROTEIN"/>
    <property type="match status" value="1"/>
</dbReference>